<comment type="similarity">
    <text evidence="1">Belongs to the ankyrin SOCS box (ASB) family.</text>
</comment>
<dbReference type="SMART" id="SM00248">
    <property type="entry name" value="ANK"/>
    <property type="match status" value="5"/>
</dbReference>
<evidence type="ECO:0000313" key="7">
    <source>
        <dbReference type="RefSeq" id="XP_021536401.1"/>
    </source>
</evidence>
<dbReference type="PROSITE" id="PS50297">
    <property type="entry name" value="ANK_REP_REGION"/>
    <property type="match status" value="1"/>
</dbReference>
<dbReference type="CTD" id="140462"/>
<feature type="repeat" description="ANK" evidence="4">
    <location>
        <begin position="100"/>
        <end position="132"/>
    </location>
</feature>
<feature type="region of interest" description="Disordered" evidence="5">
    <location>
        <begin position="1"/>
        <end position="20"/>
    </location>
</feature>
<dbReference type="Proteomes" id="UP000248481">
    <property type="component" value="Chromosome X"/>
</dbReference>
<dbReference type="Gene3D" id="1.25.40.20">
    <property type="entry name" value="Ankyrin repeat-containing domain"/>
    <property type="match status" value="1"/>
</dbReference>
<dbReference type="InterPro" id="IPR002110">
    <property type="entry name" value="Ankyrin_rpt"/>
</dbReference>
<reference evidence="7" key="1">
    <citation type="submission" date="2025-08" db="UniProtKB">
        <authorList>
            <consortium name="RefSeq"/>
        </authorList>
    </citation>
    <scope>IDENTIFICATION</scope>
    <source>
        <tissue evidence="7">Blood</tissue>
    </source>
</reference>
<keyword evidence="2" id="KW-0677">Repeat</keyword>
<evidence type="ECO:0000256" key="1">
    <source>
        <dbReference type="ARBA" id="ARBA00005949"/>
    </source>
</evidence>
<keyword evidence="6" id="KW-1185">Reference proteome</keyword>
<feature type="repeat" description="ANK" evidence="4">
    <location>
        <begin position="193"/>
        <end position="225"/>
    </location>
</feature>
<evidence type="ECO:0000256" key="5">
    <source>
        <dbReference type="SAM" id="MobiDB-lite"/>
    </source>
</evidence>
<dbReference type="AlphaFoldDB" id="A0A2Y9GBI1"/>
<dbReference type="Pfam" id="PF12796">
    <property type="entry name" value="Ank_2"/>
    <property type="match status" value="2"/>
</dbReference>
<accession>A0A2Y9GBI1</accession>
<dbReference type="RefSeq" id="XP_021536401.1">
    <property type="nucleotide sequence ID" value="XM_021680726.1"/>
</dbReference>
<dbReference type="PANTHER" id="PTHR24136:SF17">
    <property type="entry name" value="ANKYRIN REPEAT AND SOCS BOX PROTEIN 9"/>
    <property type="match status" value="1"/>
</dbReference>
<name>A0A2Y9GBI1_NEOSC</name>
<dbReference type="GO" id="GO:0045732">
    <property type="term" value="P:positive regulation of protein catabolic process"/>
    <property type="evidence" value="ECO:0007669"/>
    <property type="project" value="TreeGrafter"/>
</dbReference>
<proteinExistence type="inferred from homology"/>
<dbReference type="InterPro" id="IPR036770">
    <property type="entry name" value="Ankyrin_rpt-contain_sf"/>
</dbReference>
<protein>
    <submittedName>
        <fullName evidence="7">Ankyrin repeat and SOCS box protein 9 isoform X2</fullName>
    </submittedName>
</protein>
<dbReference type="PANTHER" id="PTHR24136">
    <property type="entry name" value="SOWAH (DROSOPHILA) HOMOLOG"/>
    <property type="match status" value="1"/>
</dbReference>
<sequence length="258" mass="27505">MDGEPRGRNSKFLRPGDPPDTRLLSNPWMGDVVSDWSPMHEAAIHGRLLSLRNLISQGWPVNLITADRVSPLHEACLGGHPSCANILLKHGAQVNGVTTDWHTPLFNACVSGSQDCVNLLLQHGASPHPASDLASPIHEAAKRGKSTLVAHGGDVDHDIGHLGTPLYLACENQQVACAKKLLESGASVNQGRGLDSPLHAVARASCEDLALLLMDFGADTQAKNAEGKRPSELVPPESPLMQLFLQREGASPLPEPKP</sequence>
<feature type="repeat" description="ANK" evidence="4">
    <location>
        <begin position="67"/>
        <end position="99"/>
    </location>
</feature>
<organism evidence="6 7">
    <name type="scientific">Neomonachus schauinslandi</name>
    <name type="common">Hawaiian monk seal</name>
    <name type="synonym">Monachus schauinslandi</name>
    <dbReference type="NCBI Taxonomy" id="29088"/>
    <lineage>
        <taxon>Eukaryota</taxon>
        <taxon>Metazoa</taxon>
        <taxon>Chordata</taxon>
        <taxon>Craniata</taxon>
        <taxon>Vertebrata</taxon>
        <taxon>Euteleostomi</taxon>
        <taxon>Mammalia</taxon>
        <taxon>Eutheria</taxon>
        <taxon>Laurasiatheria</taxon>
        <taxon>Carnivora</taxon>
        <taxon>Caniformia</taxon>
        <taxon>Pinnipedia</taxon>
        <taxon>Phocidae</taxon>
        <taxon>Monachinae</taxon>
        <taxon>Monachini</taxon>
        <taxon>Neomonachus</taxon>
    </lineage>
</organism>
<evidence type="ECO:0000256" key="3">
    <source>
        <dbReference type="ARBA" id="ARBA00023043"/>
    </source>
</evidence>
<dbReference type="InterPro" id="IPR051573">
    <property type="entry name" value="Ankyrin-SOCS_box_domain"/>
</dbReference>
<evidence type="ECO:0000256" key="2">
    <source>
        <dbReference type="ARBA" id="ARBA00022737"/>
    </source>
</evidence>
<evidence type="ECO:0000256" key="4">
    <source>
        <dbReference type="PROSITE-ProRule" id="PRU00023"/>
    </source>
</evidence>
<evidence type="ECO:0000313" key="6">
    <source>
        <dbReference type="Proteomes" id="UP000248481"/>
    </source>
</evidence>
<keyword evidence="3 4" id="KW-0040">ANK repeat</keyword>
<dbReference type="PROSITE" id="PS50088">
    <property type="entry name" value="ANK_REPEAT"/>
    <property type="match status" value="4"/>
</dbReference>
<gene>
    <name evidence="7" type="primary">ASB9</name>
</gene>
<dbReference type="FunFam" id="1.25.40.20:FF:000016">
    <property type="entry name" value="Ankyrin repeat and SOCS box containing 5"/>
    <property type="match status" value="1"/>
</dbReference>
<dbReference type="SUPFAM" id="SSF48403">
    <property type="entry name" value="Ankyrin repeat"/>
    <property type="match status" value="1"/>
</dbReference>
<dbReference type="GO" id="GO:0016567">
    <property type="term" value="P:protein ubiquitination"/>
    <property type="evidence" value="ECO:0007669"/>
    <property type="project" value="TreeGrafter"/>
</dbReference>
<feature type="repeat" description="ANK" evidence="4">
    <location>
        <begin position="161"/>
        <end position="193"/>
    </location>
</feature>
<dbReference type="GeneID" id="110572423"/>